<protein>
    <submittedName>
        <fullName evidence="2">Replisome organizer</fullName>
    </submittedName>
</protein>
<name>A0A8S5NH62_9CAUD</name>
<accession>A0A8S5NH62</accession>
<dbReference type="GO" id="GO:0003676">
    <property type="term" value="F:nucleic acid binding"/>
    <property type="evidence" value="ECO:0007669"/>
    <property type="project" value="InterPro"/>
</dbReference>
<dbReference type="Gene3D" id="1.10.30.50">
    <property type="match status" value="1"/>
</dbReference>
<dbReference type="Pfam" id="PF01844">
    <property type="entry name" value="HNH"/>
    <property type="match status" value="1"/>
</dbReference>
<dbReference type="EMBL" id="BK015160">
    <property type="protein sequence ID" value="DAD93451.1"/>
    <property type="molecule type" value="Genomic_DNA"/>
</dbReference>
<dbReference type="PANTHER" id="PTHR37293:SF7">
    <property type="entry name" value="HYPOTHETICAL PHAGE PROTEIN"/>
    <property type="match status" value="1"/>
</dbReference>
<dbReference type="GO" id="GO:0008270">
    <property type="term" value="F:zinc ion binding"/>
    <property type="evidence" value="ECO:0007669"/>
    <property type="project" value="InterPro"/>
</dbReference>
<sequence>MLMSDVKWIKITTDIFDDEKILLIESLPDADAIIVIWFKLLCLAGKMNNSGVFMMNNRIAFTDKMLATIFRRKESIVQLALSTFAAYGMIEVIDDVITIPNWGKHQNLDSIESKNEYMRKYMNEYRKKQKKLTGNNKLCENGLSVNDWKAVLDYFNHKCAYCGSKEDLEQEHIVPVSDGGTYAIGNIVPACRKCNASKGNKNLDDWYRNSGVFDSERLEKLYEYRRKTNVNGLRKTNVSSLEEEVEEDRELELDTEGEKEKNNITTTCKQVVSMYHKICISYPSVKVINEDRKKAIKARLKTYSLDDFKALFEKAEASAFLKGGNDRNWSADFDWLIKDSSMAKVLEGKYDNRSNRSGVRNQAPNKTAQQLDDFYDMAARWAAEGE</sequence>
<reference evidence="2" key="1">
    <citation type="journal article" date="2021" name="Proc. Natl. Acad. Sci. U.S.A.">
        <title>A Catalog of Tens of Thousands of Viruses from Human Metagenomes Reveals Hidden Associations with Chronic Diseases.</title>
        <authorList>
            <person name="Tisza M.J."/>
            <person name="Buck C.B."/>
        </authorList>
    </citation>
    <scope>NUCLEOTIDE SEQUENCE</scope>
    <source>
        <strain evidence="2">Ct0wg9</strain>
    </source>
</reference>
<dbReference type="CDD" id="cd00085">
    <property type="entry name" value="HNHc"/>
    <property type="match status" value="1"/>
</dbReference>
<dbReference type="NCBIfam" id="TIGR01714">
    <property type="entry name" value="phage_rep_org_N"/>
    <property type="match status" value="1"/>
</dbReference>
<evidence type="ECO:0000313" key="2">
    <source>
        <dbReference type="EMBL" id="DAD93451.1"/>
    </source>
</evidence>
<dbReference type="GO" id="GO:0004519">
    <property type="term" value="F:endonuclease activity"/>
    <property type="evidence" value="ECO:0007669"/>
    <property type="project" value="InterPro"/>
</dbReference>
<dbReference type="InterPro" id="IPR002711">
    <property type="entry name" value="HNH"/>
</dbReference>
<feature type="domain" description="HNH nuclease" evidence="1">
    <location>
        <begin position="146"/>
        <end position="196"/>
    </location>
</feature>
<evidence type="ECO:0000259" key="1">
    <source>
        <dbReference type="SMART" id="SM00507"/>
    </source>
</evidence>
<dbReference type="InterPro" id="IPR053162">
    <property type="entry name" value="DnaD"/>
</dbReference>
<dbReference type="InterPro" id="IPR010056">
    <property type="entry name" value="Phage_rep_org__N"/>
</dbReference>
<dbReference type="Pfam" id="PF09681">
    <property type="entry name" value="Phage_rep_org_N"/>
    <property type="match status" value="1"/>
</dbReference>
<dbReference type="PANTHER" id="PTHR37293">
    <property type="entry name" value="PHAGE REPLICATION PROTEIN-RELATED"/>
    <property type="match status" value="1"/>
</dbReference>
<dbReference type="SMART" id="SM00507">
    <property type="entry name" value="HNHc"/>
    <property type="match status" value="1"/>
</dbReference>
<proteinExistence type="predicted"/>
<dbReference type="InterPro" id="IPR003615">
    <property type="entry name" value="HNH_nuc"/>
</dbReference>
<organism evidence="2">
    <name type="scientific">Myoviridae sp. ct0wg9</name>
    <dbReference type="NCBI Taxonomy" id="2826600"/>
    <lineage>
        <taxon>Viruses</taxon>
        <taxon>Duplodnaviria</taxon>
        <taxon>Heunggongvirae</taxon>
        <taxon>Uroviricota</taxon>
        <taxon>Caudoviricetes</taxon>
    </lineage>
</organism>